<keyword evidence="1" id="KW-0378">Hydrolase</keyword>
<dbReference type="EMBL" id="JFHR01000032">
    <property type="protein sequence ID" value="KEQ52926.1"/>
    <property type="molecule type" value="Genomic_DNA"/>
</dbReference>
<protein>
    <submittedName>
        <fullName evidence="1">Putative NUDIX hydrolase</fullName>
    </submittedName>
</protein>
<name>A0A081RCK3_SPHCR</name>
<gene>
    <name evidence="1" type="ORF">BV95_02837</name>
</gene>
<dbReference type="GO" id="GO:0016787">
    <property type="term" value="F:hydrolase activity"/>
    <property type="evidence" value="ECO:0007669"/>
    <property type="project" value="UniProtKB-KW"/>
</dbReference>
<evidence type="ECO:0000313" key="2">
    <source>
        <dbReference type="Proteomes" id="UP000028411"/>
    </source>
</evidence>
<dbReference type="Proteomes" id="UP000028411">
    <property type="component" value="Unassembled WGS sequence"/>
</dbReference>
<accession>A0A081RCK3</accession>
<dbReference type="PATRIC" id="fig|46429.4.peg.2810"/>
<evidence type="ECO:0000313" key="1">
    <source>
        <dbReference type="EMBL" id="KEQ52926.1"/>
    </source>
</evidence>
<reference evidence="1 2" key="1">
    <citation type="submission" date="2014-02" db="EMBL/GenBank/DDBJ databases">
        <title>Whole genome sequence of Sphingobium chlorophenolicum NBRC 16172.</title>
        <authorList>
            <person name="Gan H.M."/>
            <person name="Gan H.Y."/>
            <person name="Chew T.H."/>
            <person name="Savka M.A."/>
        </authorList>
    </citation>
    <scope>NUCLEOTIDE SEQUENCE [LARGE SCALE GENOMIC DNA]</scope>
    <source>
        <strain evidence="1 2">NBRC 16172</strain>
    </source>
</reference>
<sequence>MCPAAIPWPLARIRQKGGKWVKAFAVEAEPGPANVVSNMFTLEWPPPSGIVQSFPEIDRANWFTLEEARGKMLTSETPLLVALEQAVPAR</sequence>
<organism evidence="1 2">
    <name type="scientific">Sphingobium chlorophenolicum</name>
    <dbReference type="NCBI Taxonomy" id="46429"/>
    <lineage>
        <taxon>Bacteria</taxon>
        <taxon>Pseudomonadati</taxon>
        <taxon>Pseudomonadota</taxon>
        <taxon>Alphaproteobacteria</taxon>
        <taxon>Sphingomonadales</taxon>
        <taxon>Sphingomonadaceae</taxon>
        <taxon>Sphingobium</taxon>
    </lineage>
</organism>
<proteinExistence type="predicted"/>
<dbReference type="eggNOG" id="COG4119">
    <property type="taxonomic scope" value="Bacteria"/>
</dbReference>
<comment type="caution">
    <text evidence="1">The sequence shown here is derived from an EMBL/GenBank/DDBJ whole genome shotgun (WGS) entry which is preliminary data.</text>
</comment>
<dbReference type="AlphaFoldDB" id="A0A081RCK3"/>